<dbReference type="SMART" id="SM00702">
    <property type="entry name" value="P4Hc"/>
    <property type="match status" value="1"/>
</dbReference>
<dbReference type="EMBL" id="CZQC01000026">
    <property type="protein sequence ID" value="CUS40809.1"/>
    <property type="molecule type" value="Genomic_DNA"/>
</dbReference>
<dbReference type="GO" id="GO:0006974">
    <property type="term" value="P:DNA damage response"/>
    <property type="evidence" value="ECO:0007669"/>
    <property type="project" value="TreeGrafter"/>
</dbReference>
<evidence type="ECO:0000256" key="3">
    <source>
        <dbReference type="ARBA" id="ARBA00022964"/>
    </source>
</evidence>
<name>A0A160TDE4_9ZZZZ</name>
<feature type="domain" description="Fe2OG dioxygenase" evidence="6">
    <location>
        <begin position="78"/>
        <end position="177"/>
    </location>
</feature>
<dbReference type="Pfam" id="PF18331">
    <property type="entry name" value="PKHD_C"/>
    <property type="match status" value="1"/>
</dbReference>
<reference evidence="7" key="1">
    <citation type="submission" date="2015-10" db="EMBL/GenBank/DDBJ databases">
        <authorList>
            <person name="Gilbert D.G."/>
        </authorList>
    </citation>
    <scope>NUCLEOTIDE SEQUENCE</scope>
</reference>
<evidence type="ECO:0000256" key="5">
    <source>
        <dbReference type="ARBA" id="ARBA00023004"/>
    </source>
</evidence>
<dbReference type="PANTHER" id="PTHR41536">
    <property type="entry name" value="PKHD-TYPE HYDROXYLASE YBIX"/>
    <property type="match status" value="1"/>
</dbReference>
<keyword evidence="3" id="KW-0223">Dioxygenase</keyword>
<organism evidence="7">
    <name type="scientific">hydrothermal vent metagenome</name>
    <dbReference type="NCBI Taxonomy" id="652676"/>
    <lineage>
        <taxon>unclassified sequences</taxon>
        <taxon>metagenomes</taxon>
        <taxon>ecological metagenomes</taxon>
    </lineage>
</organism>
<dbReference type="HAMAP" id="MF_00657">
    <property type="entry name" value="Hydroxyl_YbiX"/>
    <property type="match status" value="1"/>
</dbReference>
<dbReference type="InterPro" id="IPR006620">
    <property type="entry name" value="Pro_4_hyd_alph"/>
</dbReference>
<gene>
    <name evidence="7" type="ORF">MGWOODY_Tha2020</name>
</gene>
<dbReference type="InterPro" id="IPR023550">
    <property type="entry name" value="PKHD_hydroxylase"/>
</dbReference>
<keyword evidence="4" id="KW-0560">Oxidoreductase</keyword>
<comment type="cofactor">
    <cofactor evidence="1">
        <name>L-ascorbate</name>
        <dbReference type="ChEBI" id="CHEBI:38290"/>
    </cofactor>
</comment>
<dbReference type="Gene3D" id="2.60.120.620">
    <property type="entry name" value="q2cbj1_9rhob like domain"/>
    <property type="match status" value="1"/>
</dbReference>
<sequence length="226" mass="25082">MLLPIENIIRRDDALALRQALEQAPWIEGIRTAGGIAANVKANLQLDETSALAQQLAQAVLDAVRQHPLFISATLPQKVFPPRFNCYQNSGHYGLHIDSAIMTLPDGQAMRTDISATLFLSDADEYDGGELTIETQYGAQEVKLNAGDLILYPSTSLHEVKPVIRGKRLAAFFWIQSMVANAIQREQLFELDQSIQVLTQDRGTADNEVRRLSGLYHNLLRGWASV</sequence>
<dbReference type="InterPro" id="IPR044862">
    <property type="entry name" value="Pro_4_hyd_alph_FE2OG_OXY"/>
</dbReference>
<dbReference type="Gene3D" id="4.10.860.20">
    <property type="entry name" value="Rabenosyn, Rab binding domain"/>
    <property type="match status" value="1"/>
</dbReference>
<accession>A0A160TDE4</accession>
<dbReference type="GO" id="GO:0006879">
    <property type="term" value="P:intracellular iron ion homeostasis"/>
    <property type="evidence" value="ECO:0007669"/>
    <property type="project" value="TreeGrafter"/>
</dbReference>
<evidence type="ECO:0000256" key="1">
    <source>
        <dbReference type="ARBA" id="ARBA00001961"/>
    </source>
</evidence>
<keyword evidence="2" id="KW-0479">Metal-binding</keyword>
<dbReference type="PANTHER" id="PTHR41536:SF1">
    <property type="entry name" value="PKHD-TYPE HYDROXYLASE YBIX"/>
    <property type="match status" value="1"/>
</dbReference>
<dbReference type="AlphaFoldDB" id="A0A160TDE4"/>
<evidence type="ECO:0000256" key="2">
    <source>
        <dbReference type="ARBA" id="ARBA00022723"/>
    </source>
</evidence>
<protein>
    <submittedName>
        <fullName evidence="7">Iron-uptake factor PiuC</fullName>
    </submittedName>
</protein>
<keyword evidence="5" id="KW-0408">Iron</keyword>
<dbReference type="NCBIfam" id="NF003974">
    <property type="entry name" value="PRK05467.1-3"/>
    <property type="match status" value="1"/>
</dbReference>
<evidence type="ECO:0000256" key="4">
    <source>
        <dbReference type="ARBA" id="ARBA00023002"/>
    </source>
</evidence>
<dbReference type="NCBIfam" id="NF003975">
    <property type="entry name" value="PRK05467.1-4"/>
    <property type="match status" value="1"/>
</dbReference>
<dbReference type="InterPro" id="IPR005123">
    <property type="entry name" value="Oxoglu/Fe-dep_dioxygenase_dom"/>
</dbReference>
<dbReference type="InterPro" id="IPR041097">
    <property type="entry name" value="PKHD_C"/>
</dbReference>
<evidence type="ECO:0000313" key="7">
    <source>
        <dbReference type="EMBL" id="CUS40809.1"/>
    </source>
</evidence>
<dbReference type="GO" id="GO:0005506">
    <property type="term" value="F:iron ion binding"/>
    <property type="evidence" value="ECO:0007669"/>
    <property type="project" value="InterPro"/>
</dbReference>
<dbReference type="GO" id="GO:0016706">
    <property type="term" value="F:2-oxoglutarate-dependent dioxygenase activity"/>
    <property type="evidence" value="ECO:0007669"/>
    <property type="project" value="InterPro"/>
</dbReference>
<dbReference type="GO" id="GO:0031418">
    <property type="term" value="F:L-ascorbic acid binding"/>
    <property type="evidence" value="ECO:0007669"/>
    <property type="project" value="InterPro"/>
</dbReference>
<proteinExistence type="inferred from homology"/>
<dbReference type="Pfam" id="PF13640">
    <property type="entry name" value="2OG-FeII_Oxy_3"/>
    <property type="match status" value="1"/>
</dbReference>
<dbReference type="PROSITE" id="PS51471">
    <property type="entry name" value="FE2OG_OXY"/>
    <property type="match status" value="1"/>
</dbReference>
<evidence type="ECO:0000259" key="6">
    <source>
        <dbReference type="PROSITE" id="PS51471"/>
    </source>
</evidence>